<name>A0A518ILZ0_9BACT</name>
<dbReference type="CDD" id="cd19531">
    <property type="entry name" value="LCL_NRPS-like"/>
    <property type="match status" value="1"/>
</dbReference>
<dbReference type="EMBL" id="CP036318">
    <property type="protein sequence ID" value="QDV54112.1"/>
    <property type="molecule type" value="Genomic_DNA"/>
</dbReference>
<evidence type="ECO:0000313" key="6">
    <source>
        <dbReference type="Proteomes" id="UP000316770"/>
    </source>
</evidence>
<dbReference type="PROSITE" id="PS50075">
    <property type="entry name" value="CARRIER"/>
    <property type="match status" value="2"/>
</dbReference>
<dbReference type="InterPro" id="IPR020845">
    <property type="entry name" value="AMP-binding_CS"/>
</dbReference>
<dbReference type="InterPro" id="IPR020802">
    <property type="entry name" value="TesA-like"/>
</dbReference>
<dbReference type="FunFam" id="3.40.50.12780:FF:000012">
    <property type="entry name" value="Non-ribosomal peptide synthetase"/>
    <property type="match status" value="1"/>
</dbReference>
<dbReference type="SMART" id="SM00824">
    <property type="entry name" value="PKS_TE"/>
    <property type="match status" value="1"/>
</dbReference>
<keyword evidence="1" id="KW-0596">Phosphopantetheine</keyword>
<dbReference type="Gene3D" id="1.10.1200.10">
    <property type="entry name" value="ACP-like"/>
    <property type="match status" value="2"/>
</dbReference>
<dbReference type="PANTHER" id="PTHR45527">
    <property type="entry name" value="NONRIBOSOMAL PEPTIDE SYNTHETASE"/>
    <property type="match status" value="1"/>
</dbReference>
<feature type="region of interest" description="Disordered" evidence="3">
    <location>
        <begin position="1"/>
        <end position="30"/>
    </location>
</feature>
<dbReference type="SUPFAM" id="SSF47336">
    <property type="entry name" value="ACP-like"/>
    <property type="match status" value="2"/>
</dbReference>
<keyword evidence="2" id="KW-0597">Phosphoprotein</keyword>
<dbReference type="FunFam" id="3.30.300.30:FF:000010">
    <property type="entry name" value="Enterobactin synthetase component F"/>
    <property type="match status" value="1"/>
</dbReference>
<dbReference type="InterPro" id="IPR036736">
    <property type="entry name" value="ACP-like_sf"/>
</dbReference>
<dbReference type="InterPro" id="IPR000873">
    <property type="entry name" value="AMP-dep_synth/lig_dom"/>
</dbReference>
<feature type="compositionally biased region" description="Basic and acidic residues" evidence="3">
    <location>
        <begin position="542"/>
        <end position="555"/>
    </location>
</feature>
<dbReference type="InterPro" id="IPR045851">
    <property type="entry name" value="AMP-bd_C_sf"/>
</dbReference>
<dbReference type="InterPro" id="IPR001242">
    <property type="entry name" value="Condensation_dom"/>
</dbReference>
<keyword evidence="6" id="KW-1185">Reference proteome</keyword>
<dbReference type="PROSITE" id="PS00455">
    <property type="entry name" value="AMP_BINDING"/>
    <property type="match status" value="2"/>
</dbReference>
<proteinExistence type="predicted"/>
<feature type="region of interest" description="Disordered" evidence="3">
    <location>
        <begin position="542"/>
        <end position="562"/>
    </location>
</feature>
<dbReference type="GO" id="GO:0003824">
    <property type="term" value="F:catalytic activity"/>
    <property type="evidence" value="ECO:0007669"/>
    <property type="project" value="InterPro"/>
</dbReference>
<dbReference type="Gene3D" id="2.30.38.10">
    <property type="entry name" value="Luciferase, Domain 3"/>
    <property type="match status" value="2"/>
</dbReference>
<feature type="compositionally biased region" description="Basic and acidic residues" evidence="3">
    <location>
        <begin position="18"/>
        <end position="27"/>
    </location>
</feature>
<dbReference type="GO" id="GO:0005737">
    <property type="term" value="C:cytoplasm"/>
    <property type="evidence" value="ECO:0007669"/>
    <property type="project" value="TreeGrafter"/>
</dbReference>
<dbReference type="GO" id="GO:0031177">
    <property type="term" value="F:phosphopantetheine binding"/>
    <property type="evidence" value="ECO:0007669"/>
    <property type="project" value="InterPro"/>
</dbReference>
<dbReference type="RefSeq" id="WP_145281572.1">
    <property type="nucleotide sequence ID" value="NZ_CP036318.1"/>
</dbReference>
<dbReference type="Pfam" id="PF00550">
    <property type="entry name" value="PP-binding"/>
    <property type="match status" value="2"/>
</dbReference>
<dbReference type="Pfam" id="PF00501">
    <property type="entry name" value="AMP-binding"/>
    <property type="match status" value="2"/>
</dbReference>
<dbReference type="SUPFAM" id="SSF52777">
    <property type="entry name" value="CoA-dependent acyltransferases"/>
    <property type="match status" value="2"/>
</dbReference>
<dbReference type="InterPro" id="IPR025110">
    <property type="entry name" value="AMP-bd_C"/>
</dbReference>
<dbReference type="FunFam" id="2.30.38.10:FF:000001">
    <property type="entry name" value="Non-ribosomal peptide synthetase PvdI"/>
    <property type="match status" value="1"/>
</dbReference>
<accession>A0A518ILZ0</accession>
<evidence type="ECO:0000256" key="1">
    <source>
        <dbReference type="ARBA" id="ARBA00022450"/>
    </source>
</evidence>
<dbReference type="InterPro" id="IPR009081">
    <property type="entry name" value="PP-bd_ACP"/>
</dbReference>
<dbReference type="InterPro" id="IPR023213">
    <property type="entry name" value="CAT-like_dom_sf"/>
</dbReference>
<dbReference type="Gene3D" id="3.30.559.10">
    <property type="entry name" value="Chloramphenicol acetyltransferase-like domain"/>
    <property type="match status" value="1"/>
</dbReference>
<dbReference type="GO" id="GO:0044550">
    <property type="term" value="P:secondary metabolite biosynthetic process"/>
    <property type="evidence" value="ECO:0007669"/>
    <property type="project" value="UniProtKB-ARBA"/>
</dbReference>
<dbReference type="InterPro" id="IPR020806">
    <property type="entry name" value="PKS_PP-bd"/>
</dbReference>
<dbReference type="Gene3D" id="3.40.50.980">
    <property type="match status" value="4"/>
</dbReference>
<dbReference type="PANTHER" id="PTHR45527:SF1">
    <property type="entry name" value="FATTY ACID SYNTHASE"/>
    <property type="match status" value="1"/>
</dbReference>
<sequence>MHSIRPLGDSTSVGTDEVAARSSDDLSRSCQHLTPDEQHKLLELWNQTEHRWDDSPCLHELFTAQCERTPLATAVIYGDRQITYAELDDRSRRVACRLVDLGIAAGQPVAVVADGSPDAYVGLLGVLRAGGAYLPIDPKFPTDRIGFFLEDAAVDVVVGDLGPASVDAFPDLTIIRCDGLPDGNADDLPTVSPQNLAYVLFTSGSTGRPKGVMLNHQGPVNTVRDINLSFEVQATDRVLALSALGFDLSVYDLFGMFAVGGAIVLPTADEIRDPESWAALIDRHRVTIWNSVPALMDMLVTSLADADRLASLRRVMLSGDWIPLALPARIRQSAPQAELFSLGGSTEASIWSVIYPIGSIDPAWRSIPYGKPLRNQRCYVLDAAQKRCKIGEVGELCLGGVGVALGYVNRPDLTQERFVADPFSRGETLYRTGDLCRYGDDGNLEFLGRTDHQVKINGYRIGLGEIEAETLQLSAVREAVVVASDESAGTRLIAYVVFESGQQLTLEELQSQLSDSLPNYMLPAALIPLDRLPLTANGKIDRKSLPSPSVHREPSHLQQPSNPTEAIVCGILAELLHRDHIDPRDGFIPLGGTSLVAVALASRLKKVFGVRVDYWQILATSPNAIELAQQIEAAPQSDRVDANDRATIGNEPIDRAPLSYQQQQLWVEHFLKANRARYNVPLVYDLGGDLDLLALQQAFTQVIDRHAILRTLYEPTTAGLIQRVLAPSEFCLHVVDLQSLPDATRWQTLEQQTREFIARPFELDRELPIRATLFRLTPSESRLVLSVHHIAFDGHSIDVLQRDLASFYNEIDRCESGSLAGLPYQYANYANWQQTLEQESFDDVDRDFWRAQFADDPPPLNLPCDPSDAAESDGDTISLQIDSCLLDAARQFSSNRQTTLFVTLLAAIKATLFRYTGQEDLVVGSAVAARPDAEMEDLIGYFINVLPLRTRFAADGSFDDLHAKVRDTTLSAMAHQNYPLELLKRELLAGQGTGATPFQVMFVLEHEPSALTLSGVQARRVPMETQTAKFDLLIAASESADALRIDLQYRCKSFCRERIDRFGKHFQTLLAAAIDSPATPVDRIDILPAAERTRLLKQSVAADDQTSNACEAVASDGDEASPTPSVIQRFQVQVASNPDREAIAFAGDSLTYAELDSRAAVLATHLRQMEVGPDVPVAICIPRSLEMMVAVIAVLKAGGCYVPIDPALPEHRRKQILDDCRAPVLLTQADLANDLLLDATATKPLLIDAFDFGGQSLPTGELPDVSSENLAYILYTSGSTGQPKGVAMRHGAVGNLISWQLENSQADASTKTLQFASLGFDVSFQEIFATLCSGGRLELVGEDLQQDLHRLWKFIVDAQIGRIFVPFVVLRTLCEIAGDSASRSSLCEVITAGEQLQITPAVRKFFQQQPGCRLWNHYGPTETHVATGYLMAADPSEWAAIPPIGKPIEGCQALILDDHMQPVPQGIEGELYLGGSCLARGYYRNAALTQQRFVSNPFGQLATDRLYRTGDLCRLNWDGEIEFIRRNDDQVKLRGHRVELSEIESVLNQQLDVKQAVVCYDANVLGGQLAAYVLCDSANTSVSQLKKFLESRLPAYMLPSRFHIVDDFPKTASGKIDRKRLPMVAVTEGVTETAAAVSWNPDDPLIARLLEIWRSVLSTDALDAHSNFFDCGGDSLAAAILFSRMESEFGKAVSITKLVECPTVAELADLYRQDDDRVEDCWKGLLRIDPQQEHAAEPPLFCLPGIDGHLLNFRALATVIGDDRPVYGLQPYGLDGTSSPCTSIEEIASRHVQEIRRVMPSGPYHLAGFSFGGVVAFEISQQLRRAGEQVTLAIIDAYTGLPTPAPLFQRFAFHLRFAWHCKGRQCWQYLGERVTGVIAAIQHRYGWITMEQRLERIINATGTYAKVAATNMTALDEYRPQSAEGPATLYRAKFRANWPGQDVSDPHMGWGKVFETSDLEVVEVEGAHANMLSEAKLAGLVAHLRQTLAQDDNQG</sequence>
<gene>
    <name evidence="5" type="primary">lgrD</name>
    <name evidence="5" type="ORF">Mal33_00530</name>
</gene>
<dbReference type="Gene3D" id="3.40.50.1820">
    <property type="entry name" value="alpha/beta hydrolase"/>
    <property type="match status" value="1"/>
</dbReference>
<organism evidence="5 6">
    <name type="scientific">Rosistilla oblonga</name>
    <dbReference type="NCBI Taxonomy" id="2527990"/>
    <lineage>
        <taxon>Bacteria</taxon>
        <taxon>Pseudomonadati</taxon>
        <taxon>Planctomycetota</taxon>
        <taxon>Planctomycetia</taxon>
        <taxon>Pirellulales</taxon>
        <taxon>Pirellulaceae</taxon>
        <taxon>Rosistilla</taxon>
    </lineage>
</organism>
<reference evidence="5 6" key="1">
    <citation type="submission" date="2019-02" db="EMBL/GenBank/DDBJ databases">
        <title>Deep-cultivation of Planctomycetes and their phenomic and genomic characterization uncovers novel biology.</title>
        <authorList>
            <person name="Wiegand S."/>
            <person name="Jogler M."/>
            <person name="Boedeker C."/>
            <person name="Pinto D."/>
            <person name="Vollmers J."/>
            <person name="Rivas-Marin E."/>
            <person name="Kohn T."/>
            <person name="Peeters S.H."/>
            <person name="Heuer A."/>
            <person name="Rast P."/>
            <person name="Oberbeckmann S."/>
            <person name="Bunk B."/>
            <person name="Jeske O."/>
            <person name="Meyerdierks A."/>
            <person name="Storesund J.E."/>
            <person name="Kallscheuer N."/>
            <person name="Luecker S."/>
            <person name="Lage O.M."/>
            <person name="Pohl T."/>
            <person name="Merkel B.J."/>
            <person name="Hornburger P."/>
            <person name="Mueller R.-W."/>
            <person name="Bruemmer F."/>
            <person name="Labrenz M."/>
            <person name="Spormann A.M."/>
            <person name="Op den Camp H."/>
            <person name="Overmann J."/>
            <person name="Amann R."/>
            <person name="Jetten M.S.M."/>
            <person name="Mascher T."/>
            <person name="Medema M.H."/>
            <person name="Devos D.P."/>
            <person name="Kaster A.-K."/>
            <person name="Ovreas L."/>
            <person name="Rohde M."/>
            <person name="Galperin M.Y."/>
            <person name="Jogler C."/>
        </authorList>
    </citation>
    <scope>NUCLEOTIDE SEQUENCE [LARGE SCALE GENOMIC DNA]</scope>
    <source>
        <strain evidence="5 6">Mal33</strain>
    </source>
</reference>
<dbReference type="InterPro" id="IPR010071">
    <property type="entry name" value="AA_adenyl_dom"/>
</dbReference>
<dbReference type="Gene3D" id="3.30.300.30">
    <property type="match status" value="2"/>
</dbReference>
<feature type="domain" description="Carrier" evidence="4">
    <location>
        <begin position="1640"/>
        <end position="1715"/>
    </location>
</feature>
<dbReference type="SMART" id="SM00823">
    <property type="entry name" value="PKS_PP"/>
    <property type="match status" value="2"/>
</dbReference>
<dbReference type="InterPro" id="IPR001031">
    <property type="entry name" value="Thioesterase"/>
</dbReference>
<evidence type="ECO:0000256" key="2">
    <source>
        <dbReference type="ARBA" id="ARBA00022553"/>
    </source>
</evidence>
<dbReference type="SUPFAM" id="SSF53474">
    <property type="entry name" value="alpha/beta-Hydrolases"/>
    <property type="match status" value="1"/>
</dbReference>
<dbReference type="NCBIfam" id="NF003417">
    <property type="entry name" value="PRK04813.1"/>
    <property type="match status" value="2"/>
</dbReference>
<dbReference type="GO" id="GO:0043041">
    <property type="term" value="P:amino acid activation for nonribosomal peptide biosynthetic process"/>
    <property type="evidence" value="ECO:0007669"/>
    <property type="project" value="TreeGrafter"/>
</dbReference>
<dbReference type="Proteomes" id="UP000316770">
    <property type="component" value="Chromosome"/>
</dbReference>
<dbReference type="Pfam" id="PF00975">
    <property type="entry name" value="Thioesterase"/>
    <property type="match status" value="1"/>
</dbReference>
<feature type="domain" description="Carrier" evidence="4">
    <location>
        <begin position="559"/>
        <end position="635"/>
    </location>
</feature>
<evidence type="ECO:0000256" key="3">
    <source>
        <dbReference type="SAM" id="MobiDB-lite"/>
    </source>
</evidence>
<dbReference type="SUPFAM" id="SSF56801">
    <property type="entry name" value="Acetyl-CoA synthetase-like"/>
    <property type="match status" value="2"/>
</dbReference>
<dbReference type="FunFam" id="3.40.50.980:FF:000001">
    <property type="entry name" value="Non-ribosomal peptide synthetase"/>
    <property type="match status" value="1"/>
</dbReference>
<protein>
    <submittedName>
        <fullName evidence="5">Linear gramicidin synthase subunit D</fullName>
    </submittedName>
</protein>
<evidence type="ECO:0000259" key="4">
    <source>
        <dbReference type="PROSITE" id="PS50075"/>
    </source>
</evidence>
<dbReference type="Pfam" id="PF13193">
    <property type="entry name" value="AMP-binding_C"/>
    <property type="match status" value="2"/>
</dbReference>
<dbReference type="NCBIfam" id="TIGR01733">
    <property type="entry name" value="AA-adenyl-dom"/>
    <property type="match status" value="2"/>
</dbReference>
<dbReference type="Pfam" id="PF00668">
    <property type="entry name" value="Condensation"/>
    <property type="match status" value="1"/>
</dbReference>
<dbReference type="InterPro" id="IPR029058">
    <property type="entry name" value="AB_hydrolase_fold"/>
</dbReference>
<dbReference type="CDD" id="cd12114">
    <property type="entry name" value="A_NRPS_TlmIV_like"/>
    <property type="match status" value="1"/>
</dbReference>
<evidence type="ECO:0000313" key="5">
    <source>
        <dbReference type="EMBL" id="QDV54112.1"/>
    </source>
</evidence>
<dbReference type="Gene3D" id="3.30.559.30">
    <property type="entry name" value="Nonribosomal peptide synthetase, condensation domain"/>
    <property type="match status" value="1"/>
</dbReference>